<accession>A0A8S3ZUD9</accession>
<sequence length="371" mass="42616">NRRNPFHKPVKANLSVSNIGDTVEELGRVLKHKLKAINLKPADEYKPTCQTNATIANSCDKNCLQTQLPENPTYRVQQLVAPDQLQMSPQEHQVLREMADKVEGNYDIILLTAGSSNHFLESQALLKNLHEEVFPHLKNFTLIFYNLGLTSQERNLMTKYCKCQVTDFPFEKFPKFMAKLTCYAWKPVMIKAHLQKARFVFWMDASIRFHSSAKKMFFQFLKAAQERGLQIGGSGADSTFRTSRSMYHFFGDEPCAYLGLGQAQATLGVYYREHFVDRAILEPWVACALKEKCICPSNDSVGDCSASKTAAMNYYHSKSGIVYGLCHRFDQSAISVILHKLYQEFYKWVMVQSEFLLSIRRKHTLLYFPQE</sequence>
<organism evidence="1 2">
    <name type="scientific">Candidula unifasciata</name>
    <dbReference type="NCBI Taxonomy" id="100452"/>
    <lineage>
        <taxon>Eukaryota</taxon>
        <taxon>Metazoa</taxon>
        <taxon>Spiralia</taxon>
        <taxon>Lophotrochozoa</taxon>
        <taxon>Mollusca</taxon>
        <taxon>Gastropoda</taxon>
        <taxon>Heterobranchia</taxon>
        <taxon>Euthyneura</taxon>
        <taxon>Panpulmonata</taxon>
        <taxon>Eupulmonata</taxon>
        <taxon>Stylommatophora</taxon>
        <taxon>Helicina</taxon>
        <taxon>Helicoidea</taxon>
        <taxon>Geomitridae</taxon>
        <taxon>Candidula</taxon>
    </lineage>
</organism>
<gene>
    <name evidence="1" type="ORF">CUNI_LOCUS16683</name>
</gene>
<dbReference type="Proteomes" id="UP000678393">
    <property type="component" value="Unassembled WGS sequence"/>
</dbReference>
<dbReference type="Pfam" id="PF07801">
    <property type="entry name" value="DUF1647"/>
    <property type="match status" value="1"/>
</dbReference>
<dbReference type="PANTHER" id="PTHR31389">
    <property type="entry name" value="LD39211P"/>
    <property type="match status" value="1"/>
</dbReference>
<protein>
    <submittedName>
        <fullName evidence="1">Uncharacterized protein</fullName>
    </submittedName>
</protein>
<evidence type="ECO:0000313" key="2">
    <source>
        <dbReference type="Proteomes" id="UP000678393"/>
    </source>
</evidence>
<dbReference type="EMBL" id="CAJHNH020004482">
    <property type="protein sequence ID" value="CAG5131125.1"/>
    <property type="molecule type" value="Genomic_DNA"/>
</dbReference>
<dbReference type="InterPro" id="IPR012444">
    <property type="entry name" value="DUF1647"/>
</dbReference>
<feature type="non-terminal residue" evidence="1">
    <location>
        <position position="1"/>
    </location>
</feature>
<keyword evidence="2" id="KW-1185">Reference proteome</keyword>
<name>A0A8S3ZUD9_9EUPU</name>
<evidence type="ECO:0000313" key="1">
    <source>
        <dbReference type="EMBL" id="CAG5131125.1"/>
    </source>
</evidence>
<proteinExistence type="predicted"/>
<dbReference type="OrthoDB" id="5954868at2759"/>
<comment type="caution">
    <text evidence="1">The sequence shown here is derived from an EMBL/GenBank/DDBJ whole genome shotgun (WGS) entry which is preliminary data.</text>
</comment>
<dbReference type="AlphaFoldDB" id="A0A8S3ZUD9"/>
<dbReference type="PANTHER" id="PTHR31389:SF4">
    <property type="entry name" value="LD39211P"/>
    <property type="match status" value="1"/>
</dbReference>
<reference evidence="1" key="1">
    <citation type="submission" date="2021-04" db="EMBL/GenBank/DDBJ databases">
        <authorList>
            <consortium name="Molecular Ecology Group"/>
        </authorList>
    </citation>
    <scope>NUCLEOTIDE SEQUENCE</scope>
</reference>